<name>A0A1H9BK31_9FLAO</name>
<evidence type="ECO:0000313" key="2">
    <source>
        <dbReference type="EMBL" id="SEP89354.1"/>
    </source>
</evidence>
<dbReference type="OrthoDB" id="1446429at2"/>
<protein>
    <submittedName>
        <fullName evidence="2">Uncharacterized protein</fullName>
    </submittedName>
</protein>
<feature type="transmembrane region" description="Helical" evidence="1">
    <location>
        <begin position="115"/>
        <end position="139"/>
    </location>
</feature>
<keyword evidence="1" id="KW-1133">Transmembrane helix</keyword>
<evidence type="ECO:0000313" key="3">
    <source>
        <dbReference type="Proteomes" id="UP000198999"/>
    </source>
</evidence>
<dbReference type="AlphaFoldDB" id="A0A1H9BK31"/>
<reference evidence="2 3" key="1">
    <citation type="submission" date="2016-10" db="EMBL/GenBank/DDBJ databases">
        <authorList>
            <person name="de Groot N.N."/>
        </authorList>
    </citation>
    <scope>NUCLEOTIDE SEQUENCE [LARGE SCALE GENOMIC DNA]</scope>
    <source>
        <strain evidence="2 3">DSM 21035</strain>
    </source>
</reference>
<dbReference type="STRING" id="419940.SAMN05421824_0612"/>
<organism evidence="2 3">
    <name type="scientific">Hyunsoonleella jejuensis</name>
    <dbReference type="NCBI Taxonomy" id="419940"/>
    <lineage>
        <taxon>Bacteria</taxon>
        <taxon>Pseudomonadati</taxon>
        <taxon>Bacteroidota</taxon>
        <taxon>Flavobacteriia</taxon>
        <taxon>Flavobacteriales</taxon>
        <taxon>Flavobacteriaceae</taxon>
    </lineage>
</organism>
<accession>A0A1H9BK31</accession>
<gene>
    <name evidence="2" type="ORF">SAMN05421824_0612</name>
</gene>
<dbReference type="EMBL" id="FOFN01000001">
    <property type="protein sequence ID" value="SEP89354.1"/>
    <property type="molecule type" value="Genomic_DNA"/>
</dbReference>
<keyword evidence="3" id="KW-1185">Reference proteome</keyword>
<keyword evidence="1" id="KW-0472">Membrane</keyword>
<keyword evidence="1" id="KW-0812">Transmembrane</keyword>
<dbReference type="Proteomes" id="UP000198999">
    <property type="component" value="Unassembled WGS sequence"/>
</dbReference>
<evidence type="ECO:0000256" key="1">
    <source>
        <dbReference type="SAM" id="Phobius"/>
    </source>
</evidence>
<feature type="transmembrane region" description="Helical" evidence="1">
    <location>
        <begin position="43"/>
        <end position="63"/>
    </location>
</feature>
<dbReference type="RefSeq" id="WP_092575149.1">
    <property type="nucleotide sequence ID" value="NZ_FOFN01000001.1"/>
</dbReference>
<proteinExistence type="predicted"/>
<sequence length="144" mass="14959">MKKILTIVLVVVGVLSIAFLAMIISAGDEAVKAGEAGGSVNSIMYIAYIILGLTLAFVVIFSLKNILTNPDTLKSTLKAVGAFAVLAAICYFGLANGVETPLKDGGTLSEGGSKLLGAGLYLFYFLIAIAGGSMLFYGIKKMIK</sequence>
<feature type="transmembrane region" description="Helical" evidence="1">
    <location>
        <begin position="75"/>
        <end position="95"/>
    </location>
</feature>